<organism evidence="1 2">
    <name type="scientific">Paenibacillus terrae</name>
    <dbReference type="NCBI Taxonomy" id="159743"/>
    <lineage>
        <taxon>Bacteria</taxon>
        <taxon>Bacillati</taxon>
        <taxon>Bacillota</taxon>
        <taxon>Bacilli</taxon>
        <taxon>Bacillales</taxon>
        <taxon>Paenibacillaceae</taxon>
        <taxon>Paenibacillus</taxon>
    </lineage>
</organism>
<gene>
    <name evidence="1" type="ORF">QD47_28045</name>
</gene>
<accession>A0A0D7WXK3</accession>
<name>A0A0D7WXK3_9BACL</name>
<proteinExistence type="predicted"/>
<sequence length="73" mass="8782">MRDYEQQLFLQFFNSLAPAVQRDIKHYLFVYDMYLDEQNQKARETLLGEMHMLERKYNLEVTHGNKNKQPAGS</sequence>
<dbReference type="RefSeq" id="WP_044649213.1">
    <property type="nucleotide sequence ID" value="NZ_JTHP01000119.1"/>
</dbReference>
<reference evidence="1 2" key="1">
    <citation type="submission" date="2014-11" db="EMBL/GenBank/DDBJ databases">
        <title>Draft Genome Sequences of Paenibacillus polymyxa NRRL B-30509 and Paenibacillus terrae NRRL B-30644, Strains from a Poultry Environment that Produce Tridecaptin A and Paenicidins.</title>
        <authorList>
            <person name="van Belkum M.J."/>
            <person name="Lohans C.T."/>
            <person name="Vederas J.C."/>
        </authorList>
    </citation>
    <scope>NUCLEOTIDE SEQUENCE [LARGE SCALE GENOMIC DNA]</scope>
    <source>
        <strain evidence="1 2">NRRL B-30644</strain>
    </source>
</reference>
<evidence type="ECO:0000313" key="1">
    <source>
        <dbReference type="EMBL" id="KJD42467.1"/>
    </source>
</evidence>
<dbReference type="EMBL" id="JTHP01000119">
    <property type="protein sequence ID" value="KJD42467.1"/>
    <property type="molecule type" value="Genomic_DNA"/>
</dbReference>
<dbReference type="AlphaFoldDB" id="A0A0D7WXK3"/>
<keyword evidence="2" id="KW-1185">Reference proteome</keyword>
<protein>
    <submittedName>
        <fullName evidence="1">Uncharacterized protein</fullName>
    </submittedName>
</protein>
<comment type="caution">
    <text evidence="1">The sequence shown here is derived from an EMBL/GenBank/DDBJ whole genome shotgun (WGS) entry which is preliminary data.</text>
</comment>
<dbReference type="Proteomes" id="UP000032534">
    <property type="component" value="Unassembled WGS sequence"/>
</dbReference>
<evidence type="ECO:0000313" key="2">
    <source>
        <dbReference type="Proteomes" id="UP000032534"/>
    </source>
</evidence>
<dbReference type="OrthoDB" id="2665847at2"/>